<dbReference type="AlphaFoldDB" id="A0A0U1CZ58"/>
<keyword evidence="2" id="KW-1185">Reference proteome</keyword>
<evidence type="ECO:0000313" key="1">
    <source>
        <dbReference type="EMBL" id="CQD02862.1"/>
    </source>
</evidence>
<dbReference type="Proteomes" id="UP000199601">
    <property type="component" value="Unassembled WGS sequence"/>
</dbReference>
<proteinExistence type="predicted"/>
<reference evidence="2" key="1">
    <citation type="submission" date="2015-03" db="EMBL/GenBank/DDBJ databases">
        <authorList>
            <person name="Urmite Genomes"/>
        </authorList>
    </citation>
    <scope>NUCLEOTIDE SEQUENCE [LARGE SCALE GENOMIC DNA]</scope>
    <source>
        <strain evidence="2">CSUR P1344</strain>
    </source>
</reference>
<evidence type="ECO:0000313" key="2">
    <source>
        <dbReference type="Proteomes" id="UP000199601"/>
    </source>
</evidence>
<accession>A0A0U1CZ58</accession>
<organism evidence="1 2">
    <name type="scientific">Mycobacterium europaeum</name>
    <dbReference type="NCBI Taxonomy" id="761804"/>
    <lineage>
        <taxon>Bacteria</taxon>
        <taxon>Bacillati</taxon>
        <taxon>Actinomycetota</taxon>
        <taxon>Actinomycetes</taxon>
        <taxon>Mycobacteriales</taxon>
        <taxon>Mycobacteriaceae</taxon>
        <taxon>Mycobacterium</taxon>
        <taxon>Mycobacterium simiae complex</taxon>
    </lineage>
</organism>
<dbReference type="EMBL" id="CTEC01000001">
    <property type="protein sequence ID" value="CQD02862.1"/>
    <property type="molecule type" value="Genomic_DNA"/>
</dbReference>
<name>A0A0U1CZ58_9MYCO</name>
<sequence length="38" mass="3736">MGAEVHLVDGVFRADGVVTARSSSPLPAGSAAALIEAL</sequence>
<gene>
    <name evidence="1" type="ORF">BN000_00386</name>
</gene>
<protein>
    <submittedName>
        <fullName evidence="1">Uncharacterized protein</fullName>
    </submittedName>
</protein>